<dbReference type="InterPro" id="IPR000210">
    <property type="entry name" value="BTB/POZ_dom"/>
</dbReference>
<evidence type="ECO:0000259" key="1">
    <source>
        <dbReference type="PROSITE" id="PS50097"/>
    </source>
</evidence>
<reference evidence="2" key="1">
    <citation type="journal article" date="2020" name="Stud. Mycol.">
        <title>101 Dothideomycetes genomes: a test case for predicting lifestyles and emergence of pathogens.</title>
        <authorList>
            <person name="Haridas S."/>
            <person name="Albert R."/>
            <person name="Binder M."/>
            <person name="Bloem J."/>
            <person name="Labutti K."/>
            <person name="Salamov A."/>
            <person name="Andreopoulos B."/>
            <person name="Baker S."/>
            <person name="Barry K."/>
            <person name="Bills G."/>
            <person name="Bluhm B."/>
            <person name="Cannon C."/>
            <person name="Castanera R."/>
            <person name="Culley D."/>
            <person name="Daum C."/>
            <person name="Ezra D."/>
            <person name="Gonzalez J."/>
            <person name="Henrissat B."/>
            <person name="Kuo A."/>
            <person name="Liang C."/>
            <person name="Lipzen A."/>
            <person name="Lutzoni F."/>
            <person name="Magnuson J."/>
            <person name="Mondo S."/>
            <person name="Nolan M."/>
            <person name="Ohm R."/>
            <person name="Pangilinan J."/>
            <person name="Park H.-J."/>
            <person name="Ramirez L."/>
            <person name="Alfaro M."/>
            <person name="Sun H."/>
            <person name="Tritt A."/>
            <person name="Yoshinaga Y."/>
            <person name="Zwiers L.-H."/>
            <person name="Turgeon B."/>
            <person name="Goodwin S."/>
            <person name="Spatafora J."/>
            <person name="Crous P."/>
            <person name="Grigoriev I."/>
        </authorList>
    </citation>
    <scope>NUCLEOTIDE SEQUENCE</scope>
    <source>
        <strain evidence="2">CBS 473.64</strain>
    </source>
</reference>
<feature type="domain" description="BTB" evidence="1">
    <location>
        <begin position="1"/>
        <end position="58"/>
    </location>
</feature>
<feature type="non-terminal residue" evidence="2">
    <location>
        <position position="1"/>
    </location>
</feature>
<evidence type="ECO:0000313" key="3">
    <source>
        <dbReference type="Proteomes" id="UP000799753"/>
    </source>
</evidence>
<dbReference type="InterPro" id="IPR011333">
    <property type="entry name" value="SKP1/BTB/POZ_sf"/>
</dbReference>
<protein>
    <recommendedName>
        <fullName evidence="1">BTB domain-containing protein</fullName>
    </recommendedName>
</protein>
<dbReference type="PROSITE" id="PS50097">
    <property type="entry name" value="BTB"/>
    <property type="match status" value="1"/>
</dbReference>
<dbReference type="Proteomes" id="UP000799753">
    <property type="component" value="Unassembled WGS sequence"/>
</dbReference>
<dbReference type="OrthoDB" id="194443at2759"/>
<name>A0A6A6RVF4_9PLEO</name>
<evidence type="ECO:0000313" key="2">
    <source>
        <dbReference type="EMBL" id="KAF2638198.1"/>
    </source>
</evidence>
<organism evidence="2 3">
    <name type="scientific">Massarina eburnea CBS 473.64</name>
    <dbReference type="NCBI Taxonomy" id="1395130"/>
    <lineage>
        <taxon>Eukaryota</taxon>
        <taxon>Fungi</taxon>
        <taxon>Dikarya</taxon>
        <taxon>Ascomycota</taxon>
        <taxon>Pezizomycotina</taxon>
        <taxon>Dothideomycetes</taxon>
        <taxon>Pleosporomycetidae</taxon>
        <taxon>Pleosporales</taxon>
        <taxon>Massarineae</taxon>
        <taxon>Massarinaceae</taxon>
        <taxon>Massarina</taxon>
    </lineage>
</organism>
<sequence>TFQVHKGLLTHHSPYFCASLKDFWAEGATNTVRLPTDNPKVFSAFFHWLYSHSGALYSGLTPEGKIPLEPAEICGIYVFGDTKVIPELCNAAIDLLFQKTFQNMAFLNALTVAYIYDNTMEKAMIRKLIVDYATRSIDLRQLRGEKQWPHDFFVRRH</sequence>
<dbReference type="PANTHER" id="PTHR47843:SF2">
    <property type="entry name" value="BTB DOMAIN-CONTAINING PROTEIN"/>
    <property type="match status" value="1"/>
</dbReference>
<dbReference type="EMBL" id="MU006790">
    <property type="protein sequence ID" value="KAF2638198.1"/>
    <property type="molecule type" value="Genomic_DNA"/>
</dbReference>
<dbReference type="Gene3D" id="3.30.710.10">
    <property type="entry name" value="Potassium Channel Kv1.1, Chain A"/>
    <property type="match status" value="1"/>
</dbReference>
<dbReference type="SUPFAM" id="SSF54695">
    <property type="entry name" value="POZ domain"/>
    <property type="match status" value="1"/>
</dbReference>
<dbReference type="PANTHER" id="PTHR47843">
    <property type="entry name" value="BTB DOMAIN-CONTAINING PROTEIN-RELATED"/>
    <property type="match status" value="1"/>
</dbReference>
<gene>
    <name evidence="2" type="ORF">P280DRAFT_405100</name>
</gene>
<keyword evidence="3" id="KW-1185">Reference proteome</keyword>
<accession>A0A6A6RVF4</accession>
<proteinExistence type="predicted"/>
<dbReference type="AlphaFoldDB" id="A0A6A6RVF4"/>
<dbReference type="CDD" id="cd18186">
    <property type="entry name" value="BTB_POZ_ZBTB_KLHL-like"/>
    <property type="match status" value="1"/>
</dbReference>
<dbReference type="Pfam" id="PF00651">
    <property type="entry name" value="BTB"/>
    <property type="match status" value="1"/>
</dbReference>